<feature type="non-terminal residue" evidence="5">
    <location>
        <position position="1"/>
    </location>
</feature>
<name>A0A845GE28_9BURK</name>
<evidence type="ECO:0000313" key="5">
    <source>
        <dbReference type="EMBL" id="MYM92151.1"/>
    </source>
</evidence>
<dbReference type="InterPro" id="IPR036412">
    <property type="entry name" value="HAD-like_sf"/>
</dbReference>
<proteinExistence type="predicted"/>
<dbReference type="InterPro" id="IPR006068">
    <property type="entry name" value="ATPase_P-typ_cation-transptr_C"/>
</dbReference>
<comment type="subcellular location">
    <subcellularLocation>
        <location evidence="1">Cell membrane</location>
        <topology evidence="1">Multi-pass membrane protein</topology>
    </subcellularLocation>
</comment>
<dbReference type="InterPro" id="IPR023214">
    <property type="entry name" value="HAD_sf"/>
</dbReference>
<dbReference type="PANTHER" id="PTHR43294:SF21">
    <property type="entry name" value="CATION TRANSPORTING ATPASE"/>
    <property type="match status" value="1"/>
</dbReference>
<dbReference type="GO" id="GO:1902600">
    <property type="term" value="P:proton transmembrane transport"/>
    <property type="evidence" value="ECO:0007669"/>
    <property type="project" value="TreeGrafter"/>
</dbReference>
<dbReference type="Gene3D" id="3.40.50.1000">
    <property type="entry name" value="HAD superfamily/HAD-like"/>
    <property type="match status" value="1"/>
</dbReference>
<dbReference type="RefSeq" id="WP_161100613.1">
    <property type="nucleotide sequence ID" value="NZ_WWCW01000460.1"/>
</dbReference>
<evidence type="ECO:0000313" key="6">
    <source>
        <dbReference type="Proteomes" id="UP000470302"/>
    </source>
</evidence>
<dbReference type="SUPFAM" id="SSF56784">
    <property type="entry name" value="HAD-like"/>
    <property type="match status" value="1"/>
</dbReference>
<evidence type="ECO:0000256" key="3">
    <source>
        <dbReference type="SAM" id="MobiDB-lite"/>
    </source>
</evidence>
<dbReference type="GO" id="GO:0005524">
    <property type="term" value="F:ATP binding"/>
    <property type="evidence" value="ECO:0007669"/>
    <property type="project" value="InterPro"/>
</dbReference>
<feature type="region of interest" description="Disordered" evidence="3">
    <location>
        <begin position="157"/>
        <end position="180"/>
    </location>
</feature>
<dbReference type="GO" id="GO:0005391">
    <property type="term" value="F:P-type sodium:potassium-exchanging transporter activity"/>
    <property type="evidence" value="ECO:0007669"/>
    <property type="project" value="TreeGrafter"/>
</dbReference>
<organism evidence="5 6">
    <name type="scientific">Duganella vulcania</name>
    <dbReference type="NCBI Taxonomy" id="2692166"/>
    <lineage>
        <taxon>Bacteria</taxon>
        <taxon>Pseudomonadati</taxon>
        <taxon>Pseudomonadota</taxon>
        <taxon>Betaproteobacteria</taxon>
        <taxon>Burkholderiales</taxon>
        <taxon>Oxalobacteraceae</taxon>
        <taxon>Telluria group</taxon>
        <taxon>Duganella</taxon>
    </lineage>
</organism>
<dbReference type="GO" id="GO:0016887">
    <property type="term" value="F:ATP hydrolysis activity"/>
    <property type="evidence" value="ECO:0007669"/>
    <property type="project" value="InterPro"/>
</dbReference>
<dbReference type="InterPro" id="IPR050510">
    <property type="entry name" value="Cation_transp_ATPase_P-type"/>
</dbReference>
<keyword evidence="2" id="KW-1003">Cell membrane</keyword>
<dbReference type="GO" id="GO:0006883">
    <property type="term" value="P:intracellular sodium ion homeostasis"/>
    <property type="evidence" value="ECO:0007669"/>
    <property type="project" value="TreeGrafter"/>
</dbReference>
<dbReference type="EMBL" id="WWCW01000460">
    <property type="protein sequence ID" value="MYM92151.1"/>
    <property type="molecule type" value="Genomic_DNA"/>
</dbReference>
<feature type="domain" description="Cation-transporting P-type ATPase C-terminal" evidence="4">
    <location>
        <begin position="129"/>
        <end position="178"/>
    </location>
</feature>
<dbReference type="Gene3D" id="1.20.1110.10">
    <property type="entry name" value="Calcium-transporting ATPase, transmembrane domain"/>
    <property type="match status" value="1"/>
</dbReference>
<reference evidence="5 6" key="1">
    <citation type="submission" date="2020-01" db="EMBL/GenBank/DDBJ databases">
        <title>Novel species isolated from a subtropical stream in China.</title>
        <authorList>
            <person name="Lu H."/>
        </authorList>
    </citation>
    <scope>NUCLEOTIDE SEQUENCE [LARGE SCALE GENOMIC DNA]</scope>
    <source>
        <strain evidence="5 6">FT82W</strain>
    </source>
</reference>
<dbReference type="Pfam" id="PF00689">
    <property type="entry name" value="Cation_ATPase_C"/>
    <property type="match status" value="1"/>
</dbReference>
<evidence type="ECO:0000256" key="2">
    <source>
        <dbReference type="ARBA" id="ARBA00022475"/>
    </source>
</evidence>
<dbReference type="GO" id="GO:0005886">
    <property type="term" value="C:plasma membrane"/>
    <property type="evidence" value="ECO:0007669"/>
    <property type="project" value="UniProtKB-SubCell"/>
</dbReference>
<dbReference type="Proteomes" id="UP000470302">
    <property type="component" value="Unassembled WGS sequence"/>
</dbReference>
<accession>A0A845GE28</accession>
<dbReference type="InterPro" id="IPR001757">
    <property type="entry name" value="P_typ_ATPase"/>
</dbReference>
<dbReference type="AlphaFoldDB" id="A0A845GE28"/>
<comment type="caution">
    <text evidence="5">The sequence shown here is derived from an EMBL/GenBank/DDBJ whole genome shotgun (WGS) entry which is preliminary data.</text>
</comment>
<evidence type="ECO:0000259" key="4">
    <source>
        <dbReference type="Pfam" id="PF00689"/>
    </source>
</evidence>
<dbReference type="NCBIfam" id="TIGR01494">
    <property type="entry name" value="ATPase_P-type"/>
    <property type="match status" value="1"/>
</dbReference>
<dbReference type="PRINTS" id="PR00120">
    <property type="entry name" value="HATPASE"/>
</dbReference>
<sequence>ELERTLPAQWPALAARADIFARVSPAHKLRVVQALQRGGRVVAMTGDGVNDGPALRAADIGIAMGGGTELALTAADIALKDDRLPALLEAVRQGRTISGNIRKSLHFLLSSNLSEILTVFGAVAIGGGQPLASAQLLWLNVLTDLAPALALAASPDEQDVLARPPRDPRAPIVGGGQLRA</sequence>
<keyword evidence="2" id="KW-0472">Membrane</keyword>
<dbReference type="GO" id="GO:1990573">
    <property type="term" value="P:potassium ion import across plasma membrane"/>
    <property type="evidence" value="ECO:0007669"/>
    <property type="project" value="TreeGrafter"/>
</dbReference>
<gene>
    <name evidence="5" type="ORF">GTP91_33920</name>
</gene>
<protein>
    <submittedName>
        <fullName evidence="5">HAD-IC family P-type ATPase</fullName>
    </submittedName>
</protein>
<dbReference type="GO" id="GO:0030007">
    <property type="term" value="P:intracellular potassium ion homeostasis"/>
    <property type="evidence" value="ECO:0007669"/>
    <property type="project" value="TreeGrafter"/>
</dbReference>
<dbReference type="PANTHER" id="PTHR43294">
    <property type="entry name" value="SODIUM/POTASSIUM-TRANSPORTING ATPASE SUBUNIT ALPHA"/>
    <property type="match status" value="1"/>
</dbReference>
<evidence type="ECO:0000256" key="1">
    <source>
        <dbReference type="ARBA" id="ARBA00004651"/>
    </source>
</evidence>
<feature type="non-terminal residue" evidence="5">
    <location>
        <position position="180"/>
    </location>
</feature>
<dbReference type="PRINTS" id="PR00119">
    <property type="entry name" value="CATATPASE"/>
</dbReference>
<dbReference type="GO" id="GO:0036376">
    <property type="term" value="P:sodium ion export across plasma membrane"/>
    <property type="evidence" value="ECO:0007669"/>
    <property type="project" value="TreeGrafter"/>
</dbReference>